<evidence type="ECO:0000313" key="2">
    <source>
        <dbReference type="Proteomes" id="UP000551501"/>
    </source>
</evidence>
<dbReference type="RefSeq" id="WP_183369757.1">
    <property type="nucleotide sequence ID" value="NZ_BAABHL010000049.1"/>
</dbReference>
<dbReference type="Pfam" id="PF11829">
    <property type="entry name" value="DUF3349"/>
    <property type="match status" value="1"/>
</dbReference>
<protein>
    <recommendedName>
        <fullName evidence="3">DUF3349 domain-containing protein</fullName>
    </recommendedName>
</protein>
<gene>
    <name evidence="1" type="ORF">BKA16_001161</name>
</gene>
<dbReference type="InterPro" id="IPR021784">
    <property type="entry name" value="DUF3349"/>
</dbReference>
<dbReference type="Proteomes" id="UP000551501">
    <property type="component" value="Unassembled WGS sequence"/>
</dbReference>
<proteinExistence type="predicted"/>
<sequence length="107" mass="12259">MDRPSLLTTIRSWLRAGYPQGVPQSDYVPLLSLLRRQLSDDEVRQVAADLIPETPVDEVDIGVEITKVTDELPREEDVERVRDRLAENCWPFDDDPFPPPTDTEDEP</sequence>
<reference evidence="1 2" key="1">
    <citation type="submission" date="2020-08" db="EMBL/GenBank/DDBJ databases">
        <title>Sequencing the genomes of 1000 actinobacteria strains.</title>
        <authorList>
            <person name="Klenk H.-P."/>
        </authorList>
    </citation>
    <scope>NUCLEOTIDE SEQUENCE [LARGE SCALE GENOMIC DNA]</scope>
    <source>
        <strain evidence="1 2">DSM 45298</strain>
    </source>
</reference>
<dbReference type="EMBL" id="JACIFP010000001">
    <property type="protein sequence ID" value="MBB4134609.1"/>
    <property type="molecule type" value="Genomic_DNA"/>
</dbReference>
<organism evidence="1 2">
    <name type="scientific">Gordonia humi</name>
    <dbReference type="NCBI Taxonomy" id="686429"/>
    <lineage>
        <taxon>Bacteria</taxon>
        <taxon>Bacillati</taxon>
        <taxon>Actinomycetota</taxon>
        <taxon>Actinomycetes</taxon>
        <taxon>Mycobacteriales</taxon>
        <taxon>Gordoniaceae</taxon>
        <taxon>Gordonia</taxon>
    </lineage>
</organism>
<comment type="caution">
    <text evidence="1">The sequence shown here is derived from an EMBL/GenBank/DDBJ whole genome shotgun (WGS) entry which is preliminary data.</text>
</comment>
<dbReference type="InterPro" id="IPR044918">
    <property type="entry name" value="DUF3349_helical"/>
</dbReference>
<name>A0A840F016_9ACTN</name>
<accession>A0A840F016</accession>
<dbReference type="Gene3D" id="1.10.150.430">
    <property type="entry name" value="DUF3349, helical bundle"/>
    <property type="match status" value="1"/>
</dbReference>
<evidence type="ECO:0000313" key="1">
    <source>
        <dbReference type="EMBL" id="MBB4134609.1"/>
    </source>
</evidence>
<dbReference type="AlphaFoldDB" id="A0A840F016"/>
<keyword evidence="2" id="KW-1185">Reference proteome</keyword>
<evidence type="ECO:0008006" key="3">
    <source>
        <dbReference type="Google" id="ProtNLM"/>
    </source>
</evidence>